<feature type="chain" id="PRO_5038701474" description="Fibronectin type-III domain-containing protein" evidence="9">
    <location>
        <begin position="22"/>
        <end position="462"/>
    </location>
</feature>
<evidence type="ECO:0000256" key="9">
    <source>
        <dbReference type="SAM" id="SignalP"/>
    </source>
</evidence>
<keyword evidence="6" id="KW-0675">Receptor</keyword>
<evidence type="ECO:0000256" key="8">
    <source>
        <dbReference type="SAM" id="MobiDB-lite"/>
    </source>
</evidence>
<dbReference type="CDD" id="cd00063">
    <property type="entry name" value="FN3"/>
    <property type="match status" value="1"/>
</dbReference>
<evidence type="ECO:0000256" key="1">
    <source>
        <dbReference type="ARBA" id="ARBA00004479"/>
    </source>
</evidence>
<evidence type="ECO:0000313" key="11">
    <source>
        <dbReference type="Proteomes" id="UP001044222"/>
    </source>
</evidence>
<dbReference type="PANTHER" id="PTHR23037">
    <property type="entry name" value="CYTOKINE RECEPTOR"/>
    <property type="match status" value="1"/>
</dbReference>
<evidence type="ECO:0008006" key="12">
    <source>
        <dbReference type="Google" id="ProtNLM"/>
    </source>
</evidence>
<gene>
    <name evidence="10" type="ORF">ANANG_G00039350</name>
</gene>
<reference evidence="10" key="1">
    <citation type="submission" date="2021-01" db="EMBL/GenBank/DDBJ databases">
        <title>A chromosome-scale assembly of European eel, Anguilla anguilla.</title>
        <authorList>
            <person name="Henkel C."/>
            <person name="Jong-Raadsen S.A."/>
            <person name="Dufour S."/>
            <person name="Weltzien F.-A."/>
            <person name="Palstra A.P."/>
            <person name="Pelster B."/>
            <person name="Spaink H.P."/>
            <person name="Van Den Thillart G.E."/>
            <person name="Jansen H."/>
            <person name="Zahm M."/>
            <person name="Klopp C."/>
            <person name="Cedric C."/>
            <person name="Louis A."/>
            <person name="Berthelot C."/>
            <person name="Parey E."/>
            <person name="Roest Crollius H."/>
            <person name="Montfort J."/>
            <person name="Robinson-Rechavi M."/>
            <person name="Bucao C."/>
            <person name="Bouchez O."/>
            <person name="Gislard M."/>
            <person name="Lluch J."/>
            <person name="Milhes M."/>
            <person name="Lampietro C."/>
            <person name="Lopez Roques C."/>
            <person name="Donnadieu C."/>
            <person name="Braasch I."/>
            <person name="Desvignes T."/>
            <person name="Postlethwait J."/>
            <person name="Bobe J."/>
            <person name="Guiguen Y."/>
            <person name="Dirks R."/>
        </authorList>
    </citation>
    <scope>NUCLEOTIDE SEQUENCE</scope>
    <source>
        <strain evidence="10">Tag_6206</strain>
        <tissue evidence="10">Liver</tissue>
    </source>
</reference>
<keyword evidence="4" id="KW-1133">Transmembrane helix</keyword>
<dbReference type="PANTHER" id="PTHR23037:SF36">
    <property type="entry name" value="INTERLEUKIN 21 RECEPTOR, TANDEM DUPLICATE 1"/>
    <property type="match status" value="1"/>
</dbReference>
<evidence type="ECO:0000256" key="2">
    <source>
        <dbReference type="ARBA" id="ARBA00022692"/>
    </source>
</evidence>
<evidence type="ECO:0000256" key="6">
    <source>
        <dbReference type="ARBA" id="ARBA00023170"/>
    </source>
</evidence>
<sequence length="462" mass="51593">MRVPAAITLLVFSSLIQCTTCTCNITCTTDYISSLNCSCPGPTLASDYHLEAECRDEDENISDSTTLKLYENIKLRPPFNISLTVCKDSYNVSWKMDSDDYIYFNGYMVYRVRTRIKGEAKPSYHYVYEDRQYLEIPSSVLQSEKDYEVDVQARVNPHRIETGFWSEWSSSAKWRTKRSPTENKNIFYKTEPGEEGNGKDYWQYCFLLLIVAPCLLCFFGTRRLWLRKVHVYIPSPEIFFRPLYHAYEGDFKKWVGPTFTLSETDCLEGSTAVSVVKEKQAKSLERLCDIEGEDGASTSSSPFLGMASLSSSKQSSEDCGHSPGNSGNAALGLLAARCRWDAVLSGGRVSGGAGSSEGPSSRLALDCLEPRPRHDGSEPDQSSLESFSFTEHSEDGYPAVTLDMDTIDSGFLESDCSSPVHSDPDVREKMDAPVLVGSFHTNYVKQWVANTDPSAPQEDSES</sequence>
<comment type="caution">
    <text evidence="10">The sequence shown here is derived from an EMBL/GenBank/DDBJ whole genome shotgun (WGS) entry which is preliminary data.</text>
</comment>
<evidence type="ECO:0000313" key="10">
    <source>
        <dbReference type="EMBL" id="KAG5854582.1"/>
    </source>
</evidence>
<name>A0A9D3MTE7_ANGAN</name>
<protein>
    <recommendedName>
        <fullName evidence="12">Fibronectin type-III domain-containing protein</fullName>
    </recommendedName>
</protein>
<keyword evidence="3 9" id="KW-0732">Signal</keyword>
<keyword evidence="11" id="KW-1185">Reference proteome</keyword>
<dbReference type="GO" id="GO:0009897">
    <property type="term" value="C:external side of plasma membrane"/>
    <property type="evidence" value="ECO:0007669"/>
    <property type="project" value="TreeGrafter"/>
</dbReference>
<accession>A0A9D3MTE7</accession>
<evidence type="ECO:0000256" key="3">
    <source>
        <dbReference type="ARBA" id="ARBA00022729"/>
    </source>
</evidence>
<keyword evidence="2" id="KW-0812">Transmembrane</keyword>
<dbReference type="InterPro" id="IPR036116">
    <property type="entry name" value="FN3_sf"/>
</dbReference>
<dbReference type="InterPro" id="IPR003961">
    <property type="entry name" value="FN3_dom"/>
</dbReference>
<comment type="subcellular location">
    <subcellularLocation>
        <location evidence="1">Membrane</location>
        <topology evidence="1">Single-pass type I membrane protein</topology>
    </subcellularLocation>
</comment>
<feature type="compositionally biased region" description="Polar residues" evidence="8">
    <location>
        <begin position="379"/>
        <end position="390"/>
    </location>
</feature>
<keyword evidence="7" id="KW-0325">Glycoprotein</keyword>
<organism evidence="10 11">
    <name type="scientific">Anguilla anguilla</name>
    <name type="common">European freshwater eel</name>
    <name type="synonym">Muraena anguilla</name>
    <dbReference type="NCBI Taxonomy" id="7936"/>
    <lineage>
        <taxon>Eukaryota</taxon>
        <taxon>Metazoa</taxon>
        <taxon>Chordata</taxon>
        <taxon>Craniata</taxon>
        <taxon>Vertebrata</taxon>
        <taxon>Euteleostomi</taxon>
        <taxon>Actinopterygii</taxon>
        <taxon>Neopterygii</taxon>
        <taxon>Teleostei</taxon>
        <taxon>Anguilliformes</taxon>
        <taxon>Anguillidae</taxon>
        <taxon>Anguilla</taxon>
    </lineage>
</organism>
<keyword evidence="5" id="KW-0472">Membrane</keyword>
<dbReference type="Proteomes" id="UP001044222">
    <property type="component" value="Unassembled WGS sequence"/>
</dbReference>
<feature type="compositionally biased region" description="Basic and acidic residues" evidence="8">
    <location>
        <begin position="368"/>
        <end position="377"/>
    </location>
</feature>
<dbReference type="SUPFAM" id="SSF49265">
    <property type="entry name" value="Fibronectin type III"/>
    <property type="match status" value="1"/>
</dbReference>
<dbReference type="EMBL" id="JAFIRN010000002">
    <property type="protein sequence ID" value="KAG5854582.1"/>
    <property type="molecule type" value="Genomic_DNA"/>
</dbReference>
<evidence type="ECO:0000256" key="4">
    <source>
        <dbReference type="ARBA" id="ARBA00022989"/>
    </source>
</evidence>
<dbReference type="InterPro" id="IPR013783">
    <property type="entry name" value="Ig-like_fold"/>
</dbReference>
<feature type="signal peptide" evidence="9">
    <location>
        <begin position="1"/>
        <end position="21"/>
    </location>
</feature>
<evidence type="ECO:0000256" key="5">
    <source>
        <dbReference type="ARBA" id="ARBA00023136"/>
    </source>
</evidence>
<dbReference type="AlphaFoldDB" id="A0A9D3MTE7"/>
<evidence type="ECO:0000256" key="7">
    <source>
        <dbReference type="ARBA" id="ARBA00023180"/>
    </source>
</evidence>
<dbReference type="GO" id="GO:0004896">
    <property type="term" value="F:cytokine receptor activity"/>
    <property type="evidence" value="ECO:0007669"/>
    <property type="project" value="TreeGrafter"/>
</dbReference>
<proteinExistence type="predicted"/>
<dbReference type="Gene3D" id="2.60.40.10">
    <property type="entry name" value="Immunoglobulins"/>
    <property type="match status" value="1"/>
</dbReference>
<feature type="region of interest" description="Disordered" evidence="8">
    <location>
        <begin position="349"/>
        <end position="392"/>
    </location>
</feature>